<keyword evidence="2" id="KW-1185">Reference proteome</keyword>
<proteinExistence type="predicted"/>
<accession>A7IWI8</accession>
<organism evidence="1 2">
    <name type="scientific">Paramecium bursaria Chlorella virus NY2A</name>
    <name type="common">PBCV-NY2A</name>
    <dbReference type="NCBI Taxonomy" id="46021"/>
    <lineage>
        <taxon>Viruses</taxon>
        <taxon>Varidnaviria</taxon>
        <taxon>Bamfordvirae</taxon>
        <taxon>Nucleocytoviricota</taxon>
        <taxon>Megaviricetes</taxon>
        <taxon>Algavirales</taxon>
        <taxon>Phycodnaviridae</taxon>
        <taxon>Chlorovirus</taxon>
        <taxon>Chlorovirus americanus</taxon>
    </lineage>
</organism>
<reference evidence="1 2" key="1">
    <citation type="journal article" date="2007" name="Virology">
        <title>Sequence and annotation of the 369-kb NY-2A and the 345-kb AR158 viruses that infect Chlorella NC64A.</title>
        <authorList>
            <person name="Fitzgerald L.A."/>
            <person name="Graves M.V."/>
            <person name="Li X."/>
            <person name="Feldblyum T."/>
            <person name="Nierman W.C."/>
            <person name="Van Etten J.L."/>
        </authorList>
    </citation>
    <scope>NUCLEOTIDE SEQUENCE [LARGE SCALE GENOMIC DNA]</scope>
    <source>
        <strain evidence="1 2">NY-2A</strain>
    </source>
</reference>
<protein>
    <submittedName>
        <fullName evidence="1">Uncharacterized protein b313L</fullName>
    </submittedName>
</protein>
<evidence type="ECO:0000313" key="1">
    <source>
        <dbReference type="EMBL" id="ABT14712.1"/>
    </source>
</evidence>
<name>A7IWI8_PBCVN</name>
<dbReference type="KEGG" id="vg:5658845"/>
<sequence>MSPSLVATGLIVLVSILVDFQTQNDVWCDDDAIDECMRLRCVDALVVDAIFSLSHVDIMLLEEAKECMFVFLARKTTRFVRVT</sequence>
<dbReference type="RefSeq" id="YP_001497509.1">
    <property type="nucleotide sequence ID" value="NC_009898.1"/>
</dbReference>
<dbReference type="GeneID" id="5658845"/>
<evidence type="ECO:0000313" key="2">
    <source>
        <dbReference type="Proteomes" id="UP000202419"/>
    </source>
</evidence>
<dbReference type="EMBL" id="DQ491002">
    <property type="protein sequence ID" value="ABT14712.1"/>
    <property type="molecule type" value="Genomic_DNA"/>
</dbReference>
<organismHost>
    <name type="scientific">Chlorella</name>
    <dbReference type="NCBI Taxonomy" id="3071"/>
</organismHost>
<gene>
    <name evidence="1" type="primary">b313L</name>
    <name evidence="1" type="ORF">NY2A_b313L</name>
</gene>
<dbReference type="Proteomes" id="UP000202419">
    <property type="component" value="Segment"/>
</dbReference>